<dbReference type="EMBL" id="CAJOBF010001146">
    <property type="protein sequence ID" value="CAF3918351.1"/>
    <property type="molecule type" value="Genomic_DNA"/>
</dbReference>
<dbReference type="EMBL" id="CAJOBH010259958">
    <property type="protein sequence ID" value="CAF5154084.1"/>
    <property type="molecule type" value="Genomic_DNA"/>
</dbReference>
<proteinExistence type="predicted"/>
<keyword evidence="11" id="KW-1185">Reference proteome</keyword>
<evidence type="ECO:0000313" key="9">
    <source>
        <dbReference type="EMBL" id="CAF5154084.1"/>
    </source>
</evidence>
<gene>
    <name evidence="9" type="ORF">BYL167_LOCUS72965</name>
    <name evidence="1" type="ORF">CJN711_LOCUS8409</name>
    <name evidence="2" type="ORF">KQP761_LOCUS30216</name>
    <name evidence="5" type="ORF">MBJ925_LOCUS26719</name>
    <name evidence="6" type="ORF">OVN521_LOCUS6843</name>
    <name evidence="8" type="ORF">SMN809_LOCUS58760</name>
    <name evidence="7" type="ORF">UXM345_LOCUS11478</name>
    <name evidence="3" type="ORF">WKI299_LOCUS10221</name>
    <name evidence="4" type="ORF">XDN619_LOCUS13324</name>
</gene>
<dbReference type="EMBL" id="CAJNOW010016772">
    <property type="protein sequence ID" value="CAF1652257.1"/>
    <property type="molecule type" value="Genomic_DNA"/>
</dbReference>
<dbReference type="Proteomes" id="UP000676336">
    <property type="component" value="Unassembled WGS sequence"/>
</dbReference>
<name>A0A819IWU2_9BILA</name>
<dbReference type="EMBL" id="CAJOBG010000731">
    <property type="protein sequence ID" value="CAF3850926.1"/>
    <property type="molecule type" value="Genomic_DNA"/>
</dbReference>
<accession>A0A819IWU2</accession>
<dbReference type="Proteomes" id="UP000663834">
    <property type="component" value="Unassembled WGS sequence"/>
</dbReference>
<dbReference type="EMBL" id="CAJOBI010221772">
    <property type="protein sequence ID" value="CAF5043194.1"/>
    <property type="molecule type" value="Genomic_DNA"/>
</dbReference>
<protein>
    <submittedName>
        <fullName evidence="7">Uncharacterized protein</fullName>
    </submittedName>
</protein>
<evidence type="ECO:0000313" key="5">
    <source>
        <dbReference type="EMBL" id="CAF2125707.1"/>
    </source>
</evidence>
<dbReference type="Proteomes" id="UP000663866">
    <property type="component" value="Unassembled WGS sequence"/>
</dbReference>
<evidence type="ECO:0000313" key="4">
    <source>
        <dbReference type="EMBL" id="CAF2074688.1"/>
    </source>
</evidence>
<dbReference type="Proteomes" id="UP000663824">
    <property type="component" value="Unassembled WGS sequence"/>
</dbReference>
<dbReference type="EMBL" id="CAJNRF010003521">
    <property type="protein sequence ID" value="CAF2051434.1"/>
    <property type="molecule type" value="Genomic_DNA"/>
</dbReference>
<evidence type="ECO:0000313" key="6">
    <source>
        <dbReference type="EMBL" id="CAF3850926.1"/>
    </source>
</evidence>
<evidence type="ECO:0000313" key="10">
    <source>
        <dbReference type="Proteomes" id="UP000663842"/>
    </source>
</evidence>
<dbReference type="OrthoDB" id="10033573at2759"/>
<dbReference type="Proteomes" id="UP000681967">
    <property type="component" value="Unassembled WGS sequence"/>
</dbReference>
<reference evidence="7" key="1">
    <citation type="submission" date="2021-02" db="EMBL/GenBank/DDBJ databases">
        <authorList>
            <person name="Nowell W R."/>
        </authorList>
    </citation>
    <scope>NUCLEOTIDE SEQUENCE</scope>
</reference>
<evidence type="ECO:0000313" key="2">
    <source>
        <dbReference type="EMBL" id="CAF1652257.1"/>
    </source>
</evidence>
<evidence type="ECO:0000313" key="1">
    <source>
        <dbReference type="EMBL" id="CAF1127909.1"/>
    </source>
</evidence>
<evidence type="ECO:0000313" key="3">
    <source>
        <dbReference type="EMBL" id="CAF2051434.1"/>
    </source>
</evidence>
<dbReference type="EMBL" id="CAJNRE010014183">
    <property type="protein sequence ID" value="CAF2125707.1"/>
    <property type="molecule type" value="Genomic_DNA"/>
</dbReference>
<comment type="caution">
    <text evidence="7">The sequence shown here is derived from an EMBL/GenBank/DDBJ whole genome shotgun (WGS) entry which is preliminary data.</text>
</comment>
<dbReference type="EMBL" id="CAJNOV010003083">
    <property type="protein sequence ID" value="CAF1127909.1"/>
    <property type="molecule type" value="Genomic_DNA"/>
</dbReference>
<evidence type="ECO:0000313" key="7">
    <source>
        <dbReference type="EMBL" id="CAF3918351.1"/>
    </source>
</evidence>
<dbReference type="EMBL" id="CAJNRG010005299">
    <property type="protein sequence ID" value="CAF2074688.1"/>
    <property type="molecule type" value="Genomic_DNA"/>
</dbReference>
<evidence type="ECO:0000313" key="8">
    <source>
        <dbReference type="EMBL" id="CAF5043194.1"/>
    </source>
</evidence>
<evidence type="ECO:0000313" key="11">
    <source>
        <dbReference type="Proteomes" id="UP000663866"/>
    </source>
</evidence>
<dbReference type="AlphaFoldDB" id="A0A819IWU2"/>
<organism evidence="7 10">
    <name type="scientific">Rotaria magnacalcarata</name>
    <dbReference type="NCBI Taxonomy" id="392030"/>
    <lineage>
        <taxon>Eukaryota</taxon>
        <taxon>Metazoa</taxon>
        <taxon>Spiralia</taxon>
        <taxon>Gnathifera</taxon>
        <taxon>Rotifera</taxon>
        <taxon>Eurotatoria</taxon>
        <taxon>Bdelloidea</taxon>
        <taxon>Philodinida</taxon>
        <taxon>Philodinidae</taxon>
        <taxon>Rotaria</taxon>
    </lineage>
</organism>
<dbReference type="Proteomes" id="UP000663856">
    <property type="component" value="Unassembled WGS sequence"/>
</dbReference>
<sequence length="86" mass="10205">MEIFVDEISNLSSSNSFQLKSSPQRSKLICFSFAVSRMTNRVAFHLYRRTKRRFLKKNEQHSPLTPNMDSYQYTPSDSEIQKLFYT</sequence>
<dbReference type="Proteomes" id="UP000663842">
    <property type="component" value="Unassembled WGS sequence"/>
</dbReference>
<dbReference type="Proteomes" id="UP000663887">
    <property type="component" value="Unassembled WGS sequence"/>
</dbReference>
<dbReference type="Proteomes" id="UP000663855">
    <property type="component" value="Unassembled WGS sequence"/>
</dbReference>